<proteinExistence type="predicted"/>
<dbReference type="PATRIC" id="fig|1123269.5.peg.609"/>
<dbReference type="InterPro" id="IPR036388">
    <property type="entry name" value="WH-like_DNA-bd_sf"/>
</dbReference>
<dbReference type="Gene3D" id="1.10.10.10">
    <property type="entry name" value="Winged helix-like DNA-binding domain superfamily/Winged helix DNA-binding domain"/>
    <property type="match status" value="1"/>
</dbReference>
<dbReference type="AlphaFoldDB" id="W0A7R5"/>
<dbReference type="STRING" id="1123269.NX02_03140"/>
<dbReference type="EMBL" id="CP006644">
    <property type="protein sequence ID" value="AHE52383.1"/>
    <property type="molecule type" value="Genomic_DNA"/>
</dbReference>
<keyword evidence="2" id="KW-1185">Reference proteome</keyword>
<dbReference type="OrthoDB" id="7448487at2"/>
<gene>
    <name evidence="1" type="ORF">NX02_03140</name>
</gene>
<dbReference type="RefSeq" id="WP_025290699.1">
    <property type="nucleotide sequence ID" value="NZ_CP006644.1"/>
</dbReference>
<evidence type="ECO:0000313" key="1">
    <source>
        <dbReference type="EMBL" id="AHE52383.1"/>
    </source>
</evidence>
<protein>
    <submittedName>
        <fullName evidence="1">Uncharacterized protein</fullName>
    </submittedName>
</protein>
<dbReference type="SUPFAM" id="SSF46785">
    <property type="entry name" value="Winged helix' DNA-binding domain"/>
    <property type="match status" value="1"/>
</dbReference>
<reference evidence="1 2" key="1">
    <citation type="submission" date="2013-07" db="EMBL/GenBank/DDBJ databases">
        <title>Completed genome of Sphingomonas sanxanigenens NX02.</title>
        <authorList>
            <person name="Ma T."/>
            <person name="Huang H."/>
            <person name="Wu M."/>
            <person name="Li X."/>
            <person name="Li G."/>
        </authorList>
    </citation>
    <scope>NUCLEOTIDE SEQUENCE [LARGE SCALE GENOMIC DNA]</scope>
    <source>
        <strain evidence="1 2">NX02</strain>
    </source>
</reference>
<name>W0A7R5_9SPHN</name>
<accession>W0A7R5</accession>
<organism evidence="1 2">
    <name type="scientific">Sphingomonas sanxanigenens DSM 19645 = NX02</name>
    <dbReference type="NCBI Taxonomy" id="1123269"/>
    <lineage>
        <taxon>Bacteria</taxon>
        <taxon>Pseudomonadati</taxon>
        <taxon>Pseudomonadota</taxon>
        <taxon>Alphaproteobacteria</taxon>
        <taxon>Sphingomonadales</taxon>
        <taxon>Sphingomonadaceae</taxon>
        <taxon>Sphingomonas</taxon>
    </lineage>
</organism>
<dbReference type="KEGG" id="ssan:NX02_03140"/>
<dbReference type="InterPro" id="IPR036390">
    <property type="entry name" value="WH_DNA-bd_sf"/>
</dbReference>
<dbReference type="Proteomes" id="UP000018851">
    <property type="component" value="Chromosome"/>
</dbReference>
<dbReference type="HOGENOM" id="CLU_1843825_0_0_5"/>
<sequence>MTSIAGHAGLTGLSWNELTIYRALAEAAAAGAQCPNADALGALIRCASPSTTPTIVGRLERKGLIRVERYQRSRRVQIVATGAWTAEPPNQSPHWRERPKAGVPAPARTVVATHQPTVAAEIAAWAQKRGVSLADALCDLVFVGWQVEQERG</sequence>
<dbReference type="eggNOG" id="ENOG502ZZQ3">
    <property type="taxonomic scope" value="Bacteria"/>
</dbReference>
<evidence type="ECO:0000313" key="2">
    <source>
        <dbReference type="Proteomes" id="UP000018851"/>
    </source>
</evidence>